<dbReference type="InterPro" id="IPR012934">
    <property type="entry name" value="Znf_AD"/>
</dbReference>
<keyword evidence="8" id="KW-0804">Transcription</keyword>
<reference evidence="15 16" key="1">
    <citation type="journal article" date="2017" name="Curr. Biol.">
        <title>The Evolution of Venom by Co-option of Single-Copy Genes.</title>
        <authorList>
            <person name="Martinson E.O."/>
            <person name="Mrinalini"/>
            <person name="Kelkar Y.D."/>
            <person name="Chang C.H."/>
            <person name="Werren J.H."/>
        </authorList>
    </citation>
    <scope>NUCLEOTIDE SEQUENCE [LARGE SCALE GENOMIC DNA]</scope>
    <source>
        <strain evidence="15 16">Alberta</strain>
        <tissue evidence="15">Whole body</tissue>
    </source>
</reference>
<keyword evidence="3" id="KW-0677">Repeat</keyword>
<dbReference type="FunFam" id="3.30.160.60:FF:000744">
    <property type="entry name" value="zinc finger E-box-binding homeobox 1"/>
    <property type="match status" value="1"/>
</dbReference>
<feature type="domain" description="C2H2-type" evidence="13">
    <location>
        <begin position="671"/>
        <end position="698"/>
    </location>
</feature>
<dbReference type="GO" id="GO:0008270">
    <property type="term" value="F:zinc ion binding"/>
    <property type="evidence" value="ECO:0007669"/>
    <property type="project" value="UniProtKB-UniRule"/>
</dbReference>
<dbReference type="STRING" id="543379.A0A232EVE1"/>
<name>A0A232EVE1_9HYME</name>
<feature type="domain" description="C2H2-type" evidence="13">
    <location>
        <begin position="615"/>
        <end position="642"/>
    </location>
</feature>
<feature type="binding site" evidence="11">
    <location>
        <position position="21"/>
    </location>
    <ligand>
        <name>Zn(2+)</name>
        <dbReference type="ChEBI" id="CHEBI:29105"/>
    </ligand>
</feature>
<gene>
    <name evidence="15" type="ORF">TSAR_003391</name>
</gene>
<feature type="binding site" evidence="11">
    <location>
        <position position="18"/>
    </location>
    <ligand>
        <name>Zn(2+)</name>
        <dbReference type="ChEBI" id="CHEBI:29105"/>
    </ligand>
</feature>
<feature type="binding site" evidence="11">
    <location>
        <position position="71"/>
    </location>
    <ligand>
        <name>Zn(2+)</name>
        <dbReference type="ChEBI" id="CHEBI:29105"/>
    </ligand>
</feature>
<dbReference type="Gene3D" id="3.40.1800.20">
    <property type="match status" value="1"/>
</dbReference>
<dbReference type="GO" id="GO:0005634">
    <property type="term" value="C:nucleus"/>
    <property type="evidence" value="ECO:0007669"/>
    <property type="project" value="UniProtKB-SubCell"/>
</dbReference>
<feature type="domain" description="C2H2-type" evidence="13">
    <location>
        <begin position="643"/>
        <end position="670"/>
    </location>
</feature>
<dbReference type="PANTHER" id="PTHR23226">
    <property type="entry name" value="ZINC FINGER AND SCAN DOMAIN-CONTAINING"/>
    <property type="match status" value="1"/>
</dbReference>
<feature type="domain" description="C2H2-type" evidence="13">
    <location>
        <begin position="327"/>
        <end position="354"/>
    </location>
</feature>
<dbReference type="EMBL" id="NNAY01002011">
    <property type="protein sequence ID" value="OXU22310.1"/>
    <property type="molecule type" value="Genomic_DNA"/>
</dbReference>
<keyword evidence="4 10" id="KW-0863">Zinc-finger</keyword>
<feature type="domain" description="C2H2-type" evidence="13">
    <location>
        <begin position="553"/>
        <end position="580"/>
    </location>
</feature>
<comment type="subcellular location">
    <subcellularLocation>
        <location evidence="1">Nucleus</location>
    </subcellularLocation>
</comment>
<sequence length="788" mass="89250">MAINNGYFVMPMNMDRVCRICLQENTNLSPIFCNGHEIGSNLTDISQKIQVCGAVECHEQDGLPALICDVCIYKASVAHEFRQLCQHSDARLRLYYNKPARFNATDSGTQTDLEVQELLTKSAEEIQNDYFVKQEVMTNQQFHNAISNEEYNPEPQTNTVVTTIESALPTVDVNMSVESDKLFNCHLAFEEQPKNIDKAPEVVACDTQTVECTQELIPVSTNLIDNVCTIEADMSTAEESDVKNDVSYFTYITKEEENIVENIEENIAKNIAENIAENIEQGENTVQKRTSARKTKAIPRTDLYEEMEDDNYFEPVSESQNSEEMTFKCESCSKRFTTPKGLKKHQLTHEKQYKCEVCAKTFCKLENLEKHKNIHTTKPHACQVCHASFSKSQSLVKHLKSHTEKVNDVAKQISTDEQTPAEIDPKKSPKSEESDDDSGTINEPDGFENAPEIFKCDECGQYCSTLKNLKRHALIHGERKYSCTVCKKWFFRPDTLKKHAERHGHGLLDNLADDNKLYDSDDDAFPSSRMNNGMTETDSNKKEESEEEGSGEYKCQHCDKIMATKKGLRRHVAMHKPKPEPAVCEICKKVCASRARLTLHQKTHNKPKEKVPREYLCHICSKVYPSNSSLTYHMRTHTGVKPHVCKTCNSGFTTTTSLANHMRIHTGDKPFVCHVCSAAFAVSSAFRRHLTRHTGEANYLCKTCGKAFKRLSTLKEHTYTHSGEKPYVCKTCGAAYSHSGSLFAHQKRCRAQFTEMVVEDHHHSVAHHIHVNNVQSAVRSLAVIGQMF</sequence>
<dbReference type="SMART" id="SM00355">
    <property type="entry name" value="ZnF_C2H2"/>
    <property type="match status" value="12"/>
</dbReference>
<dbReference type="Proteomes" id="UP000215335">
    <property type="component" value="Unassembled WGS sequence"/>
</dbReference>
<evidence type="ECO:0000313" key="16">
    <source>
        <dbReference type="Proteomes" id="UP000215335"/>
    </source>
</evidence>
<evidence type="ECO:0000256" key="1">
    <source>
        <dbReference type="ARBA" id="ARBA00004123"/>
    </source>
</evidence>
<evidence type="ECO:0000313" key="15">
    <source>
        <dbReference type="EMBL" id="OXU22310.1"/>
    </source>
</evidence>
<feature type="domain" description="C2H2-type" evidence="13">
    <location>
        <begin position="727"/>
        <end position="747"/>
    </location>
</feature>
<dbReference type="FunFam" id="3.30.160.60:FF:000446">
    <property type="entry name" value="Zinc finger protein"/>
    <property type="match status" value="1"/>
</dbReference>
<keyword evidence="7" id="KW-0238">DNA-binding</keyword>
<accession>A0A232EVE1</accession>
<dbReference type="AlphaFoldDB" id="A0A232EVE1"/>
<dbReference type="Pfam" id="PF00096">
    <property type="entry name" value="zf-C2H2"/>
    <property type="match status" value="7"/>
</dbReference>
<feature type="domain" description="C2H2-type" evidence="13">
    <location>
        <begin position="454"/>
        <end position="481"/>
    </location>
</feature>
<evidence type="ECO:0000256" key="10">
    <source>
        <dbReference type="PROSITE-ProRule" id="PRU00042"/>
    </source>
</evidence>
<keyword evidence="5 11" id="KW-0862">Zinc</keyword>
<keyword evidence="9" id="KW-0539">Nucleus</keyword>
<evidence type="ECO:0000256" key="2">
    <source>
        <dbReference type="ARBA" id="ARBA00022723"/>
    </source>
</evidence>
<dbReference type="PROSITE" id="PS51915">
    <property type="entry name" value="ZAD"/>
    <property type="match status" value="1"/>
</dbReference>
<dbReference type="Gene3D" id="3.30.160.60">
    <property type="entry name" value="Classic Zinc Finger"/>
    <property type="match status" value="10"/>
</dbReference>
<feature type="binding site" evidence="11">
    <location>
        <position position="68"/>
    </location>
    <ligand>
        <name>Zn(2+)</name>
        <dbReference type="ChEBI" id="CHEBI:29105"/>
    </ligand>
</feature>
<dbReference type="GO" id="GO:0000981">
    <property type="term" value="F:DNA-binding transcription factor activity, RNA polymerase II-specific"/>
    <property type="evidence" value="ECO:0007669"/>
    <property type="project" value="TreeGrafter"/>
</dbReference>
<feature type="domain" description="C2H2-type" evidence="13">
    <location>
        <begin position="380"/>
        <end position="407"/>
    </location>
</feature>
<evidence type="ECO:0000256" key="9">
    <source>
        <dbReference type="ARBA" id="ARBA00023242"/>
    </source>
</evidence>
<keyword evidence="16" id="KW-1185">Reference proteome</keyword>
<evidence type="ECO:0000256" key="4">
    <source>
        <dbReference type="ARBA" id="ARBA00022771"/>
    </source>
</evidence>
<evidence type="ECO:0000259" key="14">
    <source>
        <dbReference type="PROSITE" id="PS51915"/>
    </source>
</evidence>
<evidence type="ECO:0000256" key="5">
    <source>
        <dbReference type="ARBA" id="ARBA00022833"/>
    </source>
</evidence>
<evidence type="ECO:0000256" key="3">
    <source>
        <dbReference type="ARBA" id="ARBA00022737"/>
    </source>
</evidence>
<dbReference type="Pfam" id="PF13912">
    <property type="entry name" value="zf-C2H2_6"/>
    <property type="match status" value="2"/>
</dbReference>
<dbReference type="FunFam" id="3.30.160.60:FF:002343">
    <property type="entry name" value="Zinc finger protein 33A"/>
    <property type="match status" value="1"/>
</dbReference>
<feature type="region of interest" description="Disordered" evidence="12">
    <location>
        <begin position="519"/>
        <end position="551"/>
    </location>
</feature>
<evidence type="ECO:0000256" key="11">
    <source>
        <dbReference type="PROSITE-ProRule" id="PRU01263"/>
    </source>
</evidence>
<organism evidence="15 16">
    <name type="scientific">Trichomalopsis sarcophagae</name>
    <dbReference type="NCBI Taxonomy" id="543379"/>
    <lineage>
        <taxon>Eukaryota</taxon>
        <taxon>Metazoa</taxon>
        <taxon>Ecdysozoa</taxon>
        <taxon>Arthropoda</taxon>
        <taxon>Hexapoda</taxon>
        <taxon>Insecta</taxon>
        <taxon>Pterygota</taxon>
        <taxon>Neoptera</taxon>
        <taxon>Endopterygota</taxon>
        <taxon>Hymenoptera</taxon>
        <taxon>Apocrita</taxon>
        <taxon>Proctotrupomorpha</taxon>
        <taxon>Chalcidoidea</taxon>
        <taxon>Pteromalidae</taxon>
        <taxon>Pteromalinae</taxon>
        <taxon>Trichomalopsis</taxon>
    </lineage>
</organism>
<dbReference type="SUPFAM" id="SSF57716">
    <property type="entry name" value="Glucocorticoid receptor-like (DNA-binding domain)"/>
    <property type="match status" value="1"/>
</dbReference>
<feature type="region of interest" description="Disordered" evidence="12">
    <location>
        <begin position="406"/>
        <end position="444"/>
    </location>
</feature>
<evidence type="ECO:0000256" key="7">
    <source>
        <dbReference type="ARBA" id="ARBA00023125"/>
    </source>
</evidence>
<evidence type="ECO:0008006" key="17">
    <source>
        <dbReference type="Google" id="ProtNLM"/>
    </source>
</evidence>
<dbReference type="FunFam" id="3.30.160.60:FF:000325">
    <property type="entry name" value="ZFP90 zinc finger protein"/>
    <property type="match status" value="1"/>
</dbReference>
<feature type="compositionally biased region" description="Basic and acidic residues" evidence="12">
    <location>
        <begin position="423"/>
        <end position="432"/>
    </location>
</feature>
<evidence type="ECO:0000259" key="13">
    <source>
        <dbReference type="PROSITE" id="PS50157"/>
    </source>
</evidence>
<dbReference type="InterPro" id="IPR013087">
    <property type="entry name" value="Znf_C2H2_type"/>
</dbReference>
<evidence type="ECO:0000256" key="12">
    <source>
        <dbReference type="SAM" id="MobiDB-lite"/>
    </source>
</evidence>
<dbReference type="PROSITE" id="PS00028">
    <property type="entry name" value="ZINC_FINGER_C2H2_1"/>
    <property type="match status" value="10"/>
</dbReference>
<evidence type="ECO:0000256" key="6">
    <source>
        <dbReference type="ARBA" id="ARBA00023015"/>
    </source>
</evidence>
<feature type="domain" description="C2H2-type" evidence="13">
    <location>
        <begin position="481"/>
        <end position="503"/>
    </location>
</feature>
<feature type="domain" description="C2H2-type" evidence="13">
    <location>
        <begin position="582"/>
        <end position="609"/>
    </location>
</feature>
<comment type="caution">
    <text evidence="15">The sequence shown here is derived from an EMBL/GenBank/DDBJ whole genome shotgun (WGS) entry which is preliminary data.</text>
</comment>
<protein>
    <recommendedName>
        <fullName evidence="17">Protein krueppel</fullName>
    </recommendedName>
</protein>
<feature type="domain" description="ZAD" evidence="14">
    <location>
        <begin position="16"/>
        <end position="95"/>
    </location>
</feature>
<dbReference type="OrthoDB" id="654211at2759"/>
<dbReference type="Pfam" id="PF07776">
    <property type="entry name" value="zf-AD"/>
    <property type="match status" value="1"/>
</dbReference>
<dbReference type="PROSITE" id="PS50157">
    <property type="entry name" value="ZINC_FINGER_C2H2_2"/>
    <property type="match status" value="12"/>
</dbReference>
<feature type="domain" description="C2H2-type" evidence="13">
    <location>
        <begin position="699"/>
        <end position="726"/>
    </location>
</feature>
<dbReference type="SMART" id="SM00868">
    <property type="entry name" value="zf-AD"/>
    <property type="match status" value="1"/>
</dbReference>
<keyword evidence="6" id="KW-0805">Transcription regulation</keyword>
<dbReference type="PANTHER" id="PTHR23226:SF416">
    <property type="entry name" value="FI01424P"/>
    <property type="match status" value="1"/>
</dbReference>
<feature type="domain" description="C2H2-type" evidence="13">
    <location>
        <begin position="353"/>
        <end position="380"/>
    </location>
</feature>
<proteinExistence type="predicted"/>
<dbReference type="InterPro" id="IPR036236">
    <property type="entry name" value="Znf_C2H2_sf"/>
</dbReference>
<feature type="compositionally biased region" description="Polar residues" evidence="12">
    <location>
        <begin position="528"/>
        <end position="537"/>
    </location>
</feature>
<dbReference type="SUPFAM" id="SSF57667">
    <property type="entry name" value="beta-beta-alpha zinc fingers"/>
    <property type="match status" value="7"/>
</dbReference>
<dbReference type="GO" id="GO:0000978">
    <property type="term" value="F:RNA polymerase II cis-regulatory region sequence-specific DNA binding"/>
    <property type="evidence" value="ECO:0007669"/>
    <property type="project" value="TreeGrafter"/>
</dbReference>
<evidence type="ECO:0000256" key="8">
    <source>
        <dbReference type="ARBA" id="ARBA00023163"/>
    </source>
</evidence>
<keyword evidence="2 11" id="KW-0479">Metal-binding</keyword>